<organism evidence="1 2">
    <name type="scientific">Bordetella genomosp. 1</name>
    <dbReference type="NCBI Taxonomy" id="1395607"/>
    <lineage>
        <taxon>Bacteria</taxon>
        <taxon>Pseudomonadati</taxon>
        <taxon>Pseudomonadota</taxon>
        <taxon>Betaproteobacteria</taxon>
        <taxon>Burkholderiales</taxon>
        <taxon>Alcaligenaceae</taxon>
        <taxon>Bordetella</taxon>
    </lineage>
</organism>
<dbReference type="Proteomes" id="UP000217005">
    <property type="component" value="Unassembled WGS sequence"/>
</dbReference>
<accession>A0A261SJE5</accession>
<protein>
    <recommendedName>
        <fullName evidence="3">Type 4b pilus protein PilO2</fullName>
    </recommendedName>
</protein>
<name>A0A261SJE5_9BORD</name>
<comment type="caution">
    <text evidence="1">The sequence shown here is derived from an EMBL/GenBank/DDBJ whole genome shotgun (WGS) entry which is preliminary data.</text>
</comment>
<dbReference type="EMBL" id="NEVL01000003">
    <property type="protein sequence ID" value="OZI36463.1"/>
    <property type="molecule type" value="Genomic_DNA"/>
</dbReference>
<evidence type="ECO:0008006" key="3">
    <source>
        <dbReference type="Google" id="ProtNLM"/>
    </source>
</evidence>
<dbReference type="AlphaFoldDB" id="A0A261SJE5"/>
<dbReference type="RefSeq" id="WP_094827267.1">
    <property type="nucleotide sequence ID" value="NZ_NEVL01000003.1"/>
</dbReference>
<evidence type="ECO:0000313" key="2">
    <source>
        <dbReference type="Proteomes" id="UP000217005"/>
    </source>
</evidence>
<reference evidence="1 2" key="1">
    <citation type="submission" date="2017-05" db="EMBL/GenBank/DDBJ databases">
        <title>Complete and WGS of Bordetella genogroups.</title>
        <authorList>
            <person name="Spilker T."/>
            <person name="LiPuma J."/>
        </authorList>
    </citation>
    <scope>NUCLEOTIDE SEQUENCE [LARGE SCALE GENOMIC DNA]</scope>
    <source>
        <strain evidence="1 2">AU17610</strain>
    </source>
</reference>
<sequence>MSDAPDSTDPEAAGPAYAAPAAAGRAALFAHAQPDAWLVYGLHWCAVLGSHAPALARLRARQSGATHFITGGARVLSCGCLRLTRADLQLAARPGGAGAGSAGRARILMSAAQAFACLAQGQPRAGLAALPDGRWWLVAAQDGAVLSRADRIFDTRSEAADALQALLEQHPALRACDAEALSQQFSRCLVPAARMQVVRRWHPVPLACAAFALLGGAWAVASPAWRADAATAHAARSAGRPPAVMAVAPPPRIQHGQTLPDALRGFGRLPLGVQGWRLEHARCTWQAMPAGWACRARYRRVAAEATSARLDRVRPKGWALGFPSLDDADLRWHVAGRPMLAFDPAAGAGLGGLGVLQTHRPSLASLHVAPPRPAGADMSGGASQARRRSVSLQGPLRVVAGMPWPALHAQWRAVGLRLDLGSASRGAQSPMLIDVEGDLYER</sequence>
<proteinExistence type="predicted"/>
<evidence type="ECO:0000313" key="1">
    <source>
        <dbReference type="EMBL" id="OZI36463.1"/>
    </source>
</evidence>
<dbReference type="OrthoDB" id="8675971at2"/>
<gene>
    <name evidence="1" type="ORF">CEG14_15870</name>
</gene>